<dbReference type="Proteomes" id="UP000254808">
    <property type="component" value="Chromosome"/>
</dbReference>
<dbReference type="EMBL" id="CP027806">
    <property type="protein sequence ID" value="AXJ00517.1"/>
    <property type="molecule type" value="Genomic_DNA"/>
</dbReference>
<dbReference type="AlphaFoldDB" id="A0A345UJ65"/>
<accession>A0A345UJ65</accession>
<name>A0A345UJ65_9BACT</name>
<keyword evidence="1" id="KW-0732">Signal</keyword>
<keyword evidence="3" id="KW-1185">Reference proteome</keyword>
<reference evidence="2 3" key="1">
    <citation type="submission" date="2018-03" db="EMBL/GenBank/DDBJ databases">
        <title>Phenotypic and genomic properties of Cyclonatronum proteinivorum gen. nov., sp. nov., a haloalkaliphilic bacteroidete from soda lakes possessing Na+-translocating rhodopsin.</title>
        <authorList>
            <person name="Toshchakov S.V."/>
            <person name="Korzhenkov A."/>
            <person name="Samarov N.I."/>
            <person name="Kublanov I.V."/>
            <person name="Muntyan M.S."/>
            <person name="Sorokin D.Y."/>
        </authorList>
    </citation>
    <scope>NUCLEOTIDE SEQUENCE [LARGE SCALE GENOMIC DNA]</scope>
    <source>
        <strain evidence="2 3">Omega</strain>
    </source>
</reference>
<gene>
    <name evidence="2" type="ORF">CYPRO_1260</name>
</gene>
<evidence type="ECO:0000256" key="1">
    <source>
        <dbReference type="SAM" id="SignalP"/>
    </source>
</evidence>
<organism evidence="2 3">
    <name type="scientific">Cyclonatronum proteinivorum</name>
    <dbReference type="NCBI Taxonomy" id="1457365"/>
    <lineage>
        <taxon>Bacteria</taxon>
        <taxon>Pseudomonadati</taxon>
        <taxon>Balneolota</taxon>
        <taxon>Balneolia</taxon>
        <taxon>Balneolales</taxon>
        <taxon>Cyclonatronaceae</taxon>
        <taxon>Cyclonatronum</taxon>
    </lineage>
</organism>
<proteinExistence type="predicted"/>
<sequence length="153" mass="16999">MKVSKQFITTLLIFFSAAYMMACSTGHSHIDANGVVLTLNGEELARQDGTTITYAQGNAITLQRGTSSGMIMVQFINDDNELFTPEGDDYFLELTMSNEGIITIMGEAENGWGVELNPAQVGETNIQFEIFHVDHSDYTSRPFRFVVEDVEVE</sequence>
<evidence type="ECO:0000313" key="3">
    <source>
        <dbReference type="Proteomes" id="UP000254808"/>
    </source>
</evidence>
<feature type="signal peptide" evidence="1">
    <location>
        <begin position="1"/>
        <end position="22"/>
    </location>
</feature>
<dbReference type="OrthoDB" id="1524818at2"/>
<protein>
    <submittedName>
        <fullName evidence="2">Uncharacterized protein</fullName>
    </submittedName>
</protein>
<dbReference type="RefSeq" id="WP_114983791.1">
    <property type="nucleotide sequence ID" value="NZ_CP027806.1"/>
</dbReference>
<dbReference type="KEGG" id="cprv:CYPRO_1260"/>
<feature type="chain" id="PRO_5016757751" evidence="1">
    <location>
        <begin position="23"/>
        <end position="153"/>
    </location>
</feature>
<evidence type="ECO:0000313" key="2">
    <source>
        <dbReference type="EMBL" id="AXJ00517.1"/>
    </source>
</evidence>